<keyword evidence="4 5" id="KW-0378">Hydrolase</keyword>
<dbReference type="Pfam" id="PF01850">
    <property type="entry name" value="PIN"/>
    <property type="match status" value="1"/>
</dbReference>
<keyword evidence="8" id="KW-1185">Reference proteome</keyword>
<evidence type="ECO:0000256" key="4">
    <source>
        <dbReference type="ARBA" id="ARBA00022801"/>
    </source>
</evidence>
<dbReference type="Gene3D" id="3.40.50.1010">
    <property type="entry name" value="5'-nuclease"/>
    <property type="match status" value="1"/>
</dbReference>
<dbReference type="Proteomes" id="UP000546464">
    <property type="component" value="Unassembled WGS sequence"/>
</dbReference>
<keyword evidence="5" id="KW-0460">Magnesium</keyword>
<dbReference type="InterPro" id="IPR029060">
    <property type="entry name" value="PIN-like_dom_sf"/>
</dbReference>
<keyword evidence="2 5" id="KW-0540">Nuclease</keyword>
<dbReference type="GO" id="GO:0045926">
    <property type="term" value="P:negative regulation of growth"/>
    <property type="evidence" value="ECO:0007669"/>
    <property type="project" value="UniProtKB-ARBA"/>
</dbReference>
<keyword evidence="5" id="KW-0800">Toxin</keyword>
<dbReference type="InterPro" id="IPR002716">
    <property type="entry name" value="PIN_dom"/>
</dbReference>
<protein>
    <recommendedName>
        <fullName evidence="5">Ribonuclease VapC</fullName>
        <shortName evidence="5">RNase VapC</shortName>
        <ecNumber evidence="5">3.1.-.-</ecNumber>
    </recommendedName>
    <alternativeName>
        <fullName evidence="5">Toxin VapC</fullName>
    </alternativeName>
</protein>
<dbReference type="GO" id="GO:0004540">
    <property type="term" value="F:RNA nuclease activity"/>
    <property type="evidence" value="ECO:0007669"/>
    <property type="project" value="InterPro"/>
</dbReference>
<feature type="domain" description="PIN" evidence="6">
    <location>
        <begin position="3"/>
        <end position="133"/>
    </location>
</feature>
<evidence type="ECO:0000259" key="6">
    <source>
        <dbReference type="Pfam" id="PF01850"/>
    </source>
</evidence>
<evidence type="ECO:0000256" key="2">
    <source>
        <dbReference type="ARBA" id="ARBA00022722"/>
    </source>
</evidence>
<comment type="similarity">
    <text evidence="5">Belongs to the PINc/VapC protein family.</text>
</comment>
<comment type="cofactor">
    <cofactor evidence="5">
        <name>Mg(2+)</name>
        <dbReference type="ChEBI" id="CHEBI:18420"/>
    </cofactor>
</comment>
<feature type="binding site" evidence="5">
    <location>
        <position position="108"/>
    </location>
    <ligand>
        <name>Mg(2+)</name>
        <dbReference type="ChEBI" id="CHEBI:18420"/>
    </ligand>
</feature>
<evidence type="ECO:0000313" key="7">
    <source>
        <dbReference type="EMBL" id="MBC2593853.1"/>
    </source>
</evidence>
<dbReference type="SUPFAM" id="SSF88723">
    <property type="entry name" value="PIN domain-like"/>
    <property type="match status" value="1"/>
</dbReference>
<dbReference type="InterPro" id="IPR006226">
    <property type="entry name" value="Mtu_PIN"/>
</dbReference>
<keyword evidence="3 5" id="KW-0479">Metal-binding</keyword>
<dbReference type="GO" id="GO:0090729">
    <property type="term" value="F:toxin activity"/>
    <property type="evidence" value="ECO:0007669"/>
    <property type="project" value="UniProtKB-KW"/>
</dbReference>
<dbReference type="RefSeq" id="WP_185674853.1">
    <property type="nucleotide sequence ID" value="NZ_JACHVB010000016.1"/>
</dbReference>
<evidence type="ECO:0000313" key="8">
    <source>
        <dbReference type="Proteomes" id="UP000546464"/>
    </source>
</evidence>
<keyword evidence="1 5" id="KW-1277">Toxin-antitoxin system</keyword>
<evidence type="ECO:0000256" key="3">
    <source>
        <dbReference type="ARBA" id="ARBA00022723"/>
    </source>
</evidence>
<organism evidence="7 8">
    <name type="scientific">Ruficoccus amylovorans</name>
    <dbReference type="NCBI Taxonomy" id="1804625"/>
    <lineage>
        <taxon>Bacteria</taxon>
        <taxon>Pseudomonadati</taxon>
        <taxon>Verrucomicrobiota</taxon>
        <taxon>Opitutia</taxon>
        <taxon>Puniceicoccales</taxon>
        <taxon>Cerasicoccaceae</taxon>
        <taxon>Ruficoccus</taxon>
    </lineage>
</organism>
<dbReference type="HAMAP" id="MF_00265">
    <property type="entry name" value="VapC_Nob1"/>
    <property type="match status" value="1"/>
</dbReference>
<comment type="caution">
    <text evidence="7">The sequence shown here is derived from an EMBL/GenBank/DDBJ whole genome shotgun (WGS) entry which is preliminary data.</text>
</comment>
<name>A0A842HBL5_9BACT</name>
<evidence type="ECO:0000256" key="1">
    <source>
        <dbReference type="ARBA" id="ARBA00022649"/>
    </source>
</evidence>
<accession>A0A842HBL5</accession>
<reference evidence="7 8" key="1">
    <citation type="submission" date="2020-07" db="EMBL/GenBank/DDBJ databases">
        <authorList>
            <person name="Feng X."/>
        </authorList>
    </citation>
    <scope>NUCLEOTIDE SEQUENCE [LARGE SCALE GENOMIC DNA]</scope>
    <source>
        <strain evidence="7 8">JCM31066</strain>
    </source>
</reference>
<dbReference type="NCBIfam" id="TIGR00028">
    <property type="entry name" value="Mtu_PIN_fam"/>
    <property type="match status" value="1"/>
</dbReference>
<dbReference type="EC" id="3.1.-.-" evidence="5"/>
<feature type="binding site" evidence="5">
    <location>
        <position position="5"/>
    </location>
    <ligand>
        <name>Mg(2+)</name>
        <dbReference type="ChEBI" id="CHEBI:18420"/>
    </ligand>
</feature>
<dbReference type="GO" id="GO:0016788">
    <property type="term" value="F:hydrolase activity, acting on ester bonds"/>
    <property type="evidence" value="ECO:0007669"/>
    <property type="project" value="InterPro"/>
</dbReference>
<dbReference type="EMBL" id="JACHVB010000016">
    <property type="protein sequence ID" value="MBC2593853.1"/>
    <property type="molecule type" value="Genomic_DNA"/>
</dbReference>
<evidence type="ECO:0000256" key="5">
    <source>
        <dbReference type="HAMAP-Rule" id="MF_00265"/>
    </source>
</evidence>
<dbReference type="InterPro" id="IPR022907">
    <property type="entry name" value="VapC_family"/>
</dbReference>
<dbReference type="GO" id="GO:0000287">
    <property type="term" value="F:magnesium ion binding"/>
    <property type="evidence" value="ECO:0007669"/>
    <property type="project" value="UniProtKB-UniRule"/>
</dbReference>
<dbReference type="AlphaFoldDB" id="A0A842HBL5"/>
<gene>
    <name evidence="5" type="primary">vapC</name>
    <name evidence="7" type="ORF">H5P28_06225</name>
</gene>
<proteinExistence type="inferred from homology"/>
<comment type="function">
    <text evidence="5">Toxic component of a toxin-antitoxin (TA) system. An RNase.</text>
</comment>
<sequence length="143" mass="16041">MVLPDNNILINAFRPDSPHHQVARQWLEDSLNAGRSIRLFPTVEAGFLRVVTHPKIFSPASPLEEASAFLRVLCSCPTVEICPWTPSARERWCELCASPKMSGNDCNDAMLVAICLYRGLQLVTFDQGFRRFPGLQLLLLDAE</sequence>